<feature type="compositionally biased region" description="Low complexity" evidence="1">
    <location>
        <begin position="123"/>
        <end position="138"/>
    </location>
</feature>
<dbReference type="Proteomes" id="UP000784294">
    <property type="component" value="Unassembled WGS sequence"/>
</dbReference>
<gene>
    <name evidence="2" type="ORF">PXEA_LOCUS14455</name>
</gene>
<evidence type="ECO:0000256" key="1">
    <source>
        <dbReference type="SAM" id="MobiDB-lite"/>
    </source>
</evidence>
<feature type="region of interest" description="Disordered" evidence="1">
    <location>
        <begin position="123"/>
        <end position="147"/>
    </location>
</feature>
<organism evidence="2 3">
    <name type="scientific">Protopolystoma xenopodis</name>
    <dbReference type="NCBI Taxonomy" id="117903"/>
    <lineage>
        <taxon>Eukaryota</taxon>
        <taxon>Metazoa</taxon>
        <taxon>Spiralia</taxon>
        <taxon>Lophotrochozoa</taxon>
        <taxon>Platyhelminthes</taxon>
        <taxon>Monogenea</taxon>
        <taxon>Polyopisthocotylea</taxon>
        <taxon>Polystomatidea</taxon>
        <taxon>Polystomatidae</taxon>
        <taxon>Protopolystoma</taxon>
    </lineage>
</organism>
<reference evidence="2" key="1">
    <citation type="submission" date="2018-11" db="EMBL/GenBank/DDBJ databases">
        <authorList>
            <consortium name="Pathogen Informatics"/>
        </authorList>
    </citation>
    <scope>NUCLEOTIDE SEQUENCE</scope>
</reference>
<comment type="caution">
    <text evidence="2">The sequence shown here is derived from an EMBL/GenBank/DDBJ whole genome shotgun (WGS) entry which is preliminary data.</text>
</comment>
<evidence type="ECO:0000313" key="2">
    <source>
        <dbReference type="EMBL" id="VEL21015.1"/>
    </source>
</evidence>
<proteinExistence type="predicted"/>
<accession>A0A448WV70</accession>
<sequence length="353" mass="37623">MHQLPGNTWLIAVMFSPPDALSRTMRYSLDLIKALSQGPPRFNLLATKNHNAEGIVTTSHATISGCHIKTRLLADLFACQRRRLALIRFMISTCLPRLGELAPCRGVGFDVSTNLDSTEVGGVTAGGATAAPSSSSGVSEEDVEGSGGGNIPMHSVERTDELAGDALLLAVFNNLVLQADVAMLQLKQIAASVDNDIEKAAFGGHFDKGQRDAEPGDDLLALAFTGRLPAPSQMPHADSPKGLYYFESLLLDRVLRQLAILEAGQFAGCADERLMAVCISAASGTGASFGQNASHTIGLLAEMLCLLQPMVSHLVPLFSHSIFLPHDCGTHLPFPYTNVYAILFIIIISQLSN</sequence>
<protein>
    <submittedName>
        <fullName evidence="2">Uncharacterized protein</fullName>
    </submittedName>
</protein>
<dbReference type="EMBL" id="CAAALY010049093">
    <property type="protein sequence ID" value="VEL21015.1"/>
    <property type="molecule type" value="Genomic_DNA"/>
</dbReference>
<keyword evidence="3" id="KW-1185">Reference proteome</keyword>
<dbReference type="AlphaFoldDB" id="A0A448WV70"/>
<name>A0A448WV70_9PLAT</name>
<evidence type="ECO:0000313" key="3">
    <source>
        <dbReference type="Proteomes" id="UP000784294"/>
    </source>
</evidence>